<feature type="transmembrane region" description="Helical" evidence="1">
    <location>
        <begin position="111"/>
        <end position="130"/>
    </location>
</feature>
<feature type="transmembrane region" description="Helical" evidence="1">
    <location>
        <begin position="71"/>
        <end position="91"/>
    </location>
</feature>
<protein>
    <submittedName>
        <fullName evidence="2">Uncharacterized protein</fullName>
    </submittedName>
</protein>
<gene>
    <name evidence="2" type="ORF">GCM10007140_09040</name>
</gene>
<name>A0A917EMN9_9BACI</name>
<feature type="transmembrane region" description="Helical" evidence="1">
    <location>
        <begin position="7"/>
        <end position="30"/>
    </location>
</feature>
<keyword evidence="1" id="KW-1133">Transmembrane helix</keyword>
<reference evidence="2" key="2">
    <citation type="submission" date="2020-09" db="EMBL/GenBank/DDBJ databases">
        <authorList>
            <person name="Sun Q."/>
            <person name="Zhou Y."/>
        </authorList>
    </citation>
    <scope>NUCLEOTIDE SEQUENCE</scope>
    <source>
        <strain evidence="2">CGMCC 1.12698</strain>
    </source>
</reference>
<keyword evidence="1" id="KW-0812">Transmembrane</keyword>
<keyword evidence="3" id="KW-1185">Reference proteome</keyword>
<evidence type="ECO:0000313" key="2">
    <source>
        <dbReference type="EMBL" id="GGE60956.1"/>
    </source>
</evidence>
<organism evidence="2 3">
    <name type="scientific">Priestia taiwanensis</name>
    <dbReference type="NCBI Taxonomy" id="1347902"/>
    <lineage>
        <taxon>Bacteria</taxon>
        <taxon>Bacillati</taxon>
        <taxon>Bacillota</taxon>
        <taxon>Bacilli</taxon>
        <taxon>Bacillales</taxon>
        <taxon>Bacillaceae</taxon>
        <taxon>Priestia</taxon>
    </lineage>
</organism>
<keyword evidence="1" id="KW-0472">Membrane</keyword>
<dbReference type="Proteomes" id="UP000605259">
    <property type="component" value="Unassembled WGS sequence"/>
</dbReference>
<accession>A0A917EMN9</accession>
<reference evidence="2" key="1">
    <citation type="journal article" date="2014" name="Int. J. Syst. Evol. Microbiol.">
        <title>Complete genome sequence of Corynebacterium casei LMG S-19264T (=DSM 44701T), isolated from a smear-ripened cheese.</title>
        <authorList>
            <consortium name="US DOE Joint Genome Institute (JGI-PGF)"/>
            <person name="Walter F."/>
            <person name="Albersmeier A."/>
            <person name="Kalinowski J."/>
            <person name="Ruckert C."/>
        </authorList>
    </citation>
    <scope>NUCLEOTIDE SEQUENCE</scope>
    <source>
        <strain evidence="2">CGMCC 1.12698</strain>
    </source>
</reference>
<evidence type="ECO:0000313" key="3">
    <source>
        <dbReference type="Proteomes" id="UP000605259"/>
    </source>
</evidence>
<dbReference type="AlphaFoldDB" id="A0A917EMN9"/>
<proteinExistence type="predicted"/>
<dbReference type="EMBL" id="BMFK01000001">
    <property type="protein sequence ID" value="GGE60956.1"/>
    <property type="molecule type" value="Genomic_DNA"/>
</dbReference>
<dbReference type="RefSeq" id="WP_188387227.1">
    <property type="nucleotide sequence ID" value="NZ_BMFK01000001.1"/>
</dbReference>
<evidence type="ECO:0000256" key="1">
    <source>
        <dbReference type="SAM" id="Phobius"/>
    </source>
</evidence>
<feature type="transmembrane region" description="Helical" evidence="1">
    <location>
        <begin position="45"/>
        <end position="64"/>
    </location>
</feature>
<sequence length="133" mass="14976">MKVSKIALALSKVVISFVLVYGMAFVMNVWKGTYLFANGILDQGYAFLFLAISIPLVMYILSMNKKHMKQAVIVSISSIIFILILYKLVYMTSISELKTGEFLHTDKMTRMALIFLCTSFLFVGTSHIAAKMK</sequence>
<comment type="caution">
    <text evidence="2">The sequence shown here is derived from an EMBL/GenBank/DDBJ whole genome shotgun (WGS) entry which is preliminary data.</text>
</comment>